<dbReference type="InterPro" id="IPR034660">
    <property type="entry name" value="DinB/YfiT-like"/>
</dbReference>
<dbReference type="RefSeq" id="WP_132322501.1">
    <property type="nucleotide sequence ID" value="NZ_SMKR01000088.1"/>
</dbReference>
<protein>
    <submittedName>
        <fullName evidence="3">Maleylpyruvate isomerase family mycothiol-dependent enzyme</fullName>
    </submittedName>
</protein>
<keyword evidence="3" id="KW-0413">Isomerase</keyword>
<feature type="compositionally biased region" description="Polar residues" evidence="1">
    <location>
        <begin position="207"/>
        <end position="216"/>
    </location>
</feature>
<proteinExistence type="predicted"/>
<organism evidence="3 4">
    <name type="scientific">Kribbella turkmenica</name>
    <dbReference type="NCBI Taxonomy" id="2530375"/>
    <lineage>
        <taxon>Bacteria</taxon>
        <taxon>Bacillati</taxon>
        <taxon>Actinomycetota</taxon>
        <taxon>Actinomycetes</taxon>
        <taxon>Propionibacteriales</taxon>
        <taxon>Kribbellaceae</taxon>
        <taxon>Kribbella</taxon>
    </lineage>
</organism>
<dbReference type="InterPro" id="IPR017517">
    <property type="entry name" value="Maleyloyr_isom"/>
</dbReference>
<dbReference type="Pfam" id="PF11716">
    <property type="entry name" value="MDMPI_N"/>
    <property type="match status" value="1"/>
</dbReference>
<evidence type="ECO:0000313" key="4">
    <source>
        <dbReference type="Proteomes" id="UP000295172"/>
    </source>
</evidence>
<dbReference type="Proteomes" id="UP000295172">
    <property type="component" value="Unassembled WGS sequence"/>
</dbReference>
<dbReference type="InterPro" id="IPR024344">
    <property type="entry name" value="MDMPI_metal-binding"/>
</dbReference>
<evidence type="ECO:0000313" key="3">
    <source>
        <dbReference type="EMBL" id="TDD21774.1"/>
    </source>
</evidence>
<dbReference type="Gene3D" id="1.20.120.450">
    <property type="entry name" value="dinb family like domain"/>
    <property type="match status" value="1"/>
</dbReference>
<dbReference type="EMBL" id="SMKR01000088">
    <property type="protein sequence ID" value="TDD21774.1"/>
    <property type="molecule type" value="Genomic_DNA"/>
</dbReference>
<dbReference type="NCBIfam" id="TIGR03083">
    <property type="entry name" value="maleylpyruvate isomerase family mycothiol-dependent enzyme"/>
    <property type="match status" value="1"/>
</dbReference>
<sequence length="223" mass="24796">MDRERSWQVIEEQRNSLADLLETLTDAECELPSLCDGWRIKDVAAHVALAPQPPNAWTMLIEAARAGGRFHKLNHDIAVRYADQPVDVLVANLREHATSRRLPRVTNYRNILFDILVHSQDIAIPLGRHHQMPRDAAEAGANRVWSMGWPFWAKHRLRGFRLTATDTDWTVGSGADVQGPIDALLLLLTGRTAVLPRLSGDGVPALTQRTAQTTGQHGDPSDN</sequence>
<comment type="caution">
    <text evidence="3">The sequence shown here is derived from an EMBL/GenBank/DDBJ whole genome shotgun (WGS) entry which is preliminary data.</text>
</comment>
<dbReference type="GO" id="GO:0046872">
    <property type="term" value="F:metal ion binding"/>
    <property type="evidence" value="ECO:0007669"/>
    <property type="project" value="InterPro"/>
</dbReference>
<dbReference type="OrthoDB" id="5178565at2"/>
<evidence type="ECO:0000256" key="1">
    <source>
        <dbReference type="SAM" id="MobiDB-lite"/>
    </source>
</evidence>
<keyword evidence="3" id="KW-0670">Pyruvate</keyword>
<dbReference type="GO" id="GO:0016853">
    <property type="term" value="F:isomerase activity"/>
    <property type="evidence" value="ECO:0007669"/>
    <property type="project" value="UniProtKB-KW"/>
</dbReference>
<feature type="region of interest" description="Disordered" evidence="1">
    <location>
        <begin position="199"/>
        <end position="223"/>
    </location>
</feature>
<feature type="domain" description="Mycothiol-dependent maleylpyruvate isomerase metal-binding" evidence="2">
    <location>
        <begin position="12"/>
        <end position="100"/>
    </location>
</feature>
<dbReference type="AlphaFoldDB" id="A0A4R4WVR3"/>
<dbReference type="SUPFAM" id="SSF109854">
    <property type="entry name" value="DinB/YfiT-like putative metalloenzymes"/>
    <property type="match status" value="1"/>
</dbReference>
<name>A0A4R4WVR3_9ACTN</name>
<evidence type="ECO:0000259" key="2">
    <source>
        <dbReference type="Pfam" id="PF11716"/>
    </source>
</evidence>
<reference evidence="3 4" key="1">
    <citation type="submission" date="2019-02" db="EMBL/GenBank/DDBJ databases">
        <title>Draft genome sequences of novel Actinobacteria.</title>
        <authorList>
            <person name="Sahin N."/>
            <person name="Ay H."/>
            <person name="Saygin H."/>
        </authorList>
    </citation>
    <scope>NUCLEOTIDE SEQUENCE [LARGE SCALE GENOMIC DNA]</scope>
    <source>
        <strain evidence="3 4">16K104</strain>
    </source>
</reference>
<keyword evidence="4" id="KW-1185">Reference proteome</keyword>
<accession>A0A4R4WVR3</accession>
<gene>
    <name evidence="3" type="ORF">E1218_20395</name>
</gene>